<sequence length="265" mass="29943">MVLTYKLPPCMIDPEGSQSQPTNVETYFDVEVMMSIDEWTNDVHLCLTYGALEVAKYQFLCRSLFTISSRTYLSEDITEEQHLASINAVIRHDKIYCSEEVLKDVFSEDKMVLLYRFYFEVEKAKSSIDLNARPLHSNRNINLLPDYGGMDINIGGHPRGRSRANSIPDADDEMSDNQNYFNTNWSEMEIGQRYWESMIDHGTVQPCAEAFNLDSVQVGGGVGRGQTLDSREVTVGQQVGHNLVRLSYEVIPDDTSSEAMGQNGV</sequence>
<reference evidence="1 2" key="1">
    <citation type="submission" date="2020-02" db="EMBL/GenBank/DDBJ databases">
        <authorList>
            <person name="Ma Q."/>
            <person name="Huang Y."/>
            <person name="Song X."/>
            <person name="Pei D."/>
        </authorList>
    </citation>
    <scope>NUCLEOTIDE SEQUENCE [LARGE SCALE GENOMIC DNA]</scope>
    <source>
        <strain evidence="1">Sxm20200214</strain>
        <tissue evidence="1">Leaf</tissue>
    </source>
</reference>
<name>A0A8X7VP20_BRACI</name>
<dbReference type="EMBL" id="JAAMPC010000004">
    <property type="protein sequence ID" value="KAG2314765.1"/>
    <property type="molecule type" value="Genomic_DNA"/>
</dbReference>
<protein>
    <submittedName>
        <fullName evidence="1">Uncharacterized protein</fullName>
    </submittedName>
</protein>
<proteinExistence type="predicted"/>
<comment type="caution">
    <text evidence="1">The sequence shown here is derived from an EMBL/GenBank/DDBJ whole genome shotgun (WGS) entry which is preliminary data.</text>
</comment>
<organism evidence="1 2">
    <name type="scientific">Brassica carinata</name>
    <name type="common">Ethiopian mustard</name>
    <name type="synonym">Abyssinian cabbage</name>
    <dbReference type="NCBI Taxonomy" id="52824"/>
    <lineage>
        <taxon>Eukaryota</taxon>
        <taxon>Viridiplantae</taxon>
        <taxon>Streptophyta</taxon>
        <taxon>Embryophyta</taxon>
        <taxon>Tracheophyta</taxon>
        <taxon>Spermatophyta</taxon>
        <taxon>Magnoliopsida</taxon>
        <taxon>eudicotyledons</taxon>
        <taxon>Gunneridae</taxon>
        <taxon>Pentapetalae</taxon>
        <taxon>rosids</taxon>
        <taxon>malvids</taxon>
        <taxon>Brassicales</taxon>
        <taxon>Brassicaceae</taxon>
        <taxon>Brassiceae</taxon>
        <taxon>Brassica</taxon>
    </lineage>
</organism>
<evidence type="ECO:0000313" key="1">
    <source>
        <dbReference type="EMBL" id="KAG2314765.1"/>
    </source>
</evidence>
<accession>A0A8X7VP20</accession>
<keyword evidence="2" id="KW-1185">Reference proteome</keyword>
<dbReference type="Proteomes" id="UP000886595">
    <property type="component" value="Unassembled WGS sequence"/>
</dbReference>
<evidence type="ECO:0000313" key="2">
    <source>
        <dbReference type="Proteomes" id="UP000886595"/>
    </source>
</evidence>
<dbReference type="AlphaFoldDB" id="A0A8X7VP20"/>
<gene>
    <name evidence="1" type="ORF">Bca52824_017887</name>
</gene>